<dbReference type="GO" id="GO:0006281">
    <property type="term" value="P:DNA repair"/>
    <property type="evidence" value="ECO:0007669"/>
    <property type="project" value="InterPro"/>
</dbReference>
<dbReference type="AlphaFoldDB" id="A0A0Z8CL92"/>
<reference evidence="2 4" key="1">
    <citation type="submission" date="2016-02" db="EMBL/GenBank/DDBJ databases">
        <authorList>
            <consortium name="Pathogen Informatics"/>
        </authorList>
    </citation>
    <scope>NUCLEOTIDE SEQUENCE [LARGE SCALE GENOMIC DNA]</scope>
    <source>
        <strain evidence="2 4">LSS23</strain>
    </source>
</reference>
<dbReference type="EMBL" id="FIFW01000005">
    <property type="protein sequence ID" value="CYU40589.1"/>
    <property type="molecule type" value="Genomic_DNA"/>
</dbReference>
<dbReference type="SUPFAM" id="SSF103084">
    <property type="entry name" value="Holliday junction resolvase RusA"/>
    <property type="match status" value="1"/>
</dbReference>
<dbReference type="InterPro" id="IPR008822">
    <property type="entry name" value="Endonuclease_RusA-like"/>
</dbReference>
<proteinExistence type="predicted"/>
<dbReference type="GO" id="GO:0000287">
    <property type="term" value="F:magnesium ion binding"/>
    <property type="evidence" value="ECO:0007669"/>
    <property type="project" value="InterPro"/>
</dbReference>
<protein>
    <submittedName>
        <fullName evidence="2">Phage protein</fullName>
    </submittedName>
</protein>
<evidence type="ECO:0000256" key="1">
    <source>
        <dbReference type="SAM" id="MobiDB-lite"/>
    </source>
</evidence>
<dbReference type="RefSeq" id="WP_044687758.1">
    <property type="nucleotide sequence ID" value="NZ_CEEW01000011.1"/>
</dbReference>
<dbReference type="Pfam" id="PF05866">
    <property type="entry name" value="RusA"/>
    <property type="match status" value="1"/>
</dbReference>
<evidence type="ECO:0000313" key="2">
    <source>
        <dbReference type="EMBL" id="CYU27424.1"/>
    </source>
</evidence>
<evidence type="ECO:0000313" key="4">
    <source>
        <dbReference type="Proteomes" id="UP000073434"/>
    </source>
</evidence>
<feature type="region of interest" description="Disordered" evidence="1">
    <location>
        <begin position="1"/>
        <end position="22"/>
    </location>
</feature>
<dbReference type="GO" id="GO:0006310">
    <property type="term" value="P:DNA recombination"/>
    <property type="evidence" value="ECO:0007669"/>
    <property type="project" value="InterPro"/>
</dbReference>
<dbReference type="Gene3D" id="3.30.1330.70">
    <property type="entry name" value="Holliday junction resolvase RusA"/>
    <property type="match status" value="1"/>
</dbReference>
<organism evidence="2 4">
    <name type="scientific">Streptococcus suis</name>
    <dbReference type="NCBI Taxonomy" id="1307"/>
    <lineage>
        <taxon>Bacteria</taxon>
        <taxon>Bacillati</taxon>
        <taxon>Bacillota</taxon>
        <taxon>Bacilli</taxon>
        <taxon>Lactobacillales</taxon>
        <taxon>Streptococcaceae</taxon>
        <taxon>Streptococcus</taxon>
    </lineage>
</organism>
<name>A0A0Z8CL92_STRSU</name>
<dbReference type="EMBL" id="FIFW01000003">
    <property type="protein sequence ID" value="CYU27424.1"/>
    <property type="molecule type" value="Genomic_DNA"/>
</dbReference>
<evidence type="ECO:0000313" key="3">
    <source>
        <dbReference type="EMBL" id="CYU40589.1"/>
    </source>
</evidence>
<dbReference type="Proteomes" id="UP000073434">
    <property type="component" value="Unassembled WGS sequence"/>
</dbReference>
<accession>A0A0Z8CL92</accession>
<sequence>MKLIIPIEPKPQSRPRAGRRGKHATVYEDGKMVAWRKKCTEFVRQNYDGPYFDGAIKVDMTFYIPAPKSMSEPPKSRSKAKKVQQYDDFINERIYVDKKPDLDNLEKAVYDSISKAGNVWTDDNIIVEHTTRKVYSPRPRIEIEVEEVE</sequence>
<gene>
    <name evidence="2" type="ORF">ERS132385_00417</name>
    <name evidence="3" type="ORF">ERS132385_00750</name>
</gene>
<dbReference type="InterPro" id="IPR036614">
    <property type="entry name" value="RusA-like_sf"/>
</dbReference>